<protein>
    <submittedName>
        <fullName evidence="2">Uncharacterized protein</fullName>
    </submittedName>
</protein>
<evidence type="ECO:0000313" key="3">
    <source>
        <dbReference type="Proteomes" id="UP000060787"/>
    </source>
</evidence>
<dbReference type="PATRIC" id="fig|84531.8.peg.3387"/>
<keyword evidence="3" id="KW-1185">Reference proteome</keyword>
<feature type="region of interest" description="Disordered" evidence="1">
    <location>
        <begin position="44"/>
        <end position="72"/>
    </location>
</feature>
<reference evidence="2 3" key="1">
    <citation type="journal article" date="2015" name="BMC Genomics">
        <title>Comparative genomics and metabolic profiling of the genus Lysobacter.</title>
        <authorList>
            <person name="de Bruijn I."/>
            <person name="Cheng X."/>
            <person name="de Jager V."/>
            <person name="Exposito R.G."/>
            <person name="Watrous J."/>
            <person name="Patel N."/>
            <person name="Postma J."/>
            <person name="Dorrestein P.C."/>
            <person name="Kobayashi D."/>
            <person name="Raaijmakers J.M."/>
        </authorList>
    </citation>
    <scope>NUCLEOTIDE SEQUENCE [LARGE SCALE GENOMIC DNA]</scope>
    <source>
        <strain evidence="2 3">76</strain>
    </source>
</reference>
<name>A0A0S2FD50_LYSAN</name>
<organism evidence="2 3">
    <name type="scientific">Lysobacter antibioticus</name>
    <dbReference type="NCBI Taxonomy" id="84531"/>
    <lineage>
        <taxon>Bacteria</taxon>
        <taxon>Pseudomonadati</taxon>
        <taxon>Pseudomonadota</taxon>
        <taxon>Gammaproteobacteria</taxon>
        <taxon>Lysobacterales</taxon>
        <taxon>Lysobacteraceae</taxon>
        <taxon>Lysobacter</taxon>
    </lineage>
</organism>
<dbReference type="AlphaFoldDB" id="A0A0S2FD50"/>
<feature type="region of interest" description="Disordered" evidence="1">
    <location>
        <begin position="1"/>
        <end position="29"/>
    </location>
</feature>
<evidence type="ECO:0000313" key="2">
    <source>
        <dbReference type="EMBL" id="ALN81499.1"/>
    </source>
</evidence>
<dbReference type="RefSeq" id="WP_148649767.1">
    <property type="nucleotide sequence ID" value="NZ_CP011129.1"/>
</dbReference>
<dbReference type="Proteomes" id="UP000060787">
    <property type="component" value="Chromosome"/>
</dbReference>
<proteinExistence type="predicted"/>
<sequence length="72" mass="7887">MLSFESQARTSDANAGLFHTGHPCPDEKRRASLRAALRVFYDRREVETTHSDGDDNGKGKGNGSFSLPLPLP</sequence>
<evidence type="ECO:0000256" key="1">
    <source>
        <dbReference type="SAM" id="MobiDB-lite"/>
    </source>
</evidence>
<feature type="compositionally biased region" description="Basic and acidic residues" evidence="1">
    <location>
        <begin position="44"/>
        <end position="58"/>
    </location>
</feature>
<feature type="compositionally biased region" description="Polar residues" evidence="1">
    <location>
        <begin position="1"/>
        <end position="13"/>
    </location>
</feature>
<dbReference type="EMBL" id="CP011129">
    <property type="protein sequence ID" value="ALN81499.1"/>
    <property type="molecule type" value="Genomic_DNA"/>
</dbReference>
<accession>A0A0S2FD50</accession>
<dbReference type="KEGG" id="lab:LA76x_3373"/>
<gene>
    <name evidence="2" type="ORF">LA76x_3373</name>
</gene>